<protein>
    <recommendedName>
        <fullName evidence="8">FAD-binding PCMH-type domain-containing protein</fullName>
    </recommendedName>
</protein>
<organism evidence="9 10">
    <name type="scientific">Canna indica</name>
    <name type="common">Indian-shot</name>
    <dbReference type="NCBI Taxonomy" id="4628"/>
    <lineage>
        <taxon>Eukaryota</taxon>
        <taxon>Viridiplantae</taxon>
        <taxon>Streptophyta</taxon>
        <taxon>Embryophyta</taxon>
        <taxon>Tracheophyta</taxon>
        <taxon>Spermatophyta</taxon>
        <taxon>Magnoliopsida</taxon>
        <taxon>Liliopsida</taxon>
        <taxon>Zingiberales</taxon>
        <taxon>Cannaceae</taxon>
        <taxon>Canna</taxon>
    </lineage>
</organism>
<dbReference type="Pfam" id="PF08031">
    <property type="entry name" value="BBE"/>
    <property type="match status" value="1"/>
</dbReference>
<evidence type="ECO:0000256" key="2">
    <source>
        <dbReference type="ARBA" id="ARBA00005466"/>
    </source>
</evidence>
<dbReference type="Proteomes" id="UP001327560">
    <property type="component" value="Chromosome 6"/>
</dbReference>
<evidence type="ECO:0000256" key="7">
    <source>
        <dbReference type="SAM" id="SignalP"/>
    </source>
</evidence>
<keyword evidence="4 7" id="KW-0732">Signal</keyword>
<accession>A0AAQ3KMN2</accession>
<dbReference type="Pfam" id="PF01565">
    <property type="entry name" value="FAD_binding_4"/>
    <property type="match status" value="1"/>
</dbReference>
<proteinExistence type="inferred from homology"/>
<comment type="cofactor">
    <cofactor evidence="1">
        <name>FAD</name>
        <dbReference type="ChEBI" id="CHEBI:57692"/>
    </cofactor>
</comment>
<dbReference type="SUPFAM" id="SSF56176">
    <property type="entry name" value="FAD-binding/transporter-associated domain-like"/>
    <property type="match status" value="1"/>
</dbReference>
<evidence type="ECO:0000256" key="5">
    <source>
        <dbReference type="ARBA" id="ARBA00022827"/>
    </source>
</evidence>
<dbReference type="EMBL" id="CP136895">
    <property type="protein sequence ID" value="WOL09878.1"/>
    <property type="molecule type" value="Genomic_DNA"/>
</dbReference>
<dbReference type="PROSITE" id="PS51387">
    <property type="entry name" value="FAD_PCMH"/>
    <property type="match status" value="1"/>
</dbReference>
<dbReference type="PANTHER" id="PTHR32448">
    <property type="entry name" value="OS08G0158400 PROTEIN"/>
    <property type="match status" value="1"/>
</dbReference>
<keyword evidence="6" id="KW-0325">Glycoprotein</keyword>
<dbReference type="AlphaFoldDB" id="A0AAQ3KMN2"/>
<comment type="similarity">
    <text evidence="2">Belongs to the oxygen-dependent FAD-linked oxidoreductase family.</text>
</comment>
<name>A0AAQ3KMN2_9LILI</name>
<sequence>MAAMSPSLLFVFSLLLLLIKSYANSTETSFLECFLNTTRSDSRIAIAEIIYAPNTTSYNTIFLSSIQNIRFLLSGNTTKPSFVVLPVEAAHVQAAVVCGRRHGLRLRVRSGGHDYEGLSYVSAGGPFVILDISQLRSISFPDDGNMAWVGAGAIVGEVYYNVGLKNATAGFPAGICTTIGVGGHFSGGGIGSLQRKYGSSADNIVDALIVNADGEILDKKSMGEDLFWAIRGGGAASFGVVLYYKIKLVYVPPQVTVFTISRTLKQNATKLLEKWQYVAPELVNDLWIRTIVLAINEASGDRTIQVLFQGMFLGGRDDLLPLVHKSFPELDLKAEDCSEMRWVESTLYIAFSDIKNLTMLLDRRPQYNSSFKAKSDFVRNPISEEGWEEIWKFMTEAKDEPLTVIMEPWGGRISEITDTAIAFPHRKGNLYNIQYFMRWSETEEAVTEKHLNWMRTMYEFMAPYVSSNPRAAYVNYKDIDLGSSTEEGKTSYTEASAWGSKYFLNNYKRLAKVKAEVDPEGYFWNEQGIPPFSS</sequence>
<dbReference type="Gene3D" id="3.30.465.10">
    <property type="match status" value="1"/>
</dbReference>
<reference evidence="9 10" key="1">
    <citation type="submission" date="2023-10" db="EMBL/GenBank/DDBJ databases">
        <title>Chromosome-scale genome assembly provides insights into flower coloration mechanisms of Canna indica.</title>
        <authorList>
            <person name="Li C."/>
        </authorList>
    </citation>
    <scope>NUCLEOTIDE SEQUENCE [LARGE SCALE GENOMIC DNA]</scope>
    <source>
        <tissue evidence="9">Flower</tissue>
    </source>
</reference>
<feature type="chain" id="PRO_5043033232" description="FAD-binding PCMH-type domain-containing protein" evidence="7">
    <location>
        <begin position="24"/>
        <end position="534"/>
    </location>
</feature>
<keyword evidence="5" id="KW-0274">FAD</keyword>
<evidence type="ECO:0000256" key="6">
    <source>
        <dbReference type="ARBA" id="ARBA00023180"/>
    </source>
</evidence>
<keyword evidence="3" id="KW-0285">Flavoprotein</keyword>
<dbReference type="InterPro" id="IPR016166">
    <property type="entry name" value="FAD-bd_PCMH"/>
</dbReference>
<dbReference type="InterPro" id="IPR016169">
    <property type="entry name" value="FAD-bd_PCMH_sub2"/>
</dbReference>
<evidence type="ECO:0000256" key="4">
    <source>
        <dbReference type="ARBA" id="ARBA00022729"/>
    </source>
</evidence>
<dbReference type="InterPro" id="IPR036318">
    <property type="entry name" value="FAD-bd_PCMH-like_sf"/>
</dbReference>
<evidence type="ECO:0000259" key="8">
    <source>
        <dbReference type="PROSITE" id="PS51387"/>
    </source>
</evidence>
<dbReference type="InterPro" id="IPR006094">
    <property type="entry name" value="Oxid_FAD_bind_N"/>
</dbReference>
<keyword evidence="10" id="KW-1185">Reference proteome</keyword>
<evidence type="ECO:0000256" key="3">
    <source>
        <dbReference type="ARBA" id="ARBA00022630"/>
    </source>
</evidence>
<dbReference type="InterPro" id="IPR012951">
    <property type="entry name" value="BBE"/>
</dbReference>
<evidence type="ECO:0000313" key="9">
    <source>
        <dbReference type="EMBL" id="WOL09878.1"/>
    </source>
</evidence>
<dbReference type="Gene3D" id="3.40.462.20">
    <property type="match status" value="1"/>
</dbReference>
<feature type="signal peptide" evidence="7">
    <location>
        <begin position="1"/>
        <end position="23"/>
    </location>
</feature>
<gene>
    <name evidence="9" type="ORF">Cni_G18631</name>
</gene>
<evidence type="ECO:0000313" key="10">
    <source>
        <dbReference type="Proteomes" id="UP001327560"/>
    </source>
</evidence>
<dbReference type="Gene3D" id="3.30.43.10">
    <property type="entry name" value="Uridine Diphospho-n-acetylenolpyruvylglucosamine Reductase, domain 2"/>
    <property type="match status" value="1"/>
</dbReference>
<dbReference type="GO" id="GO:0071949">
    <property type="term" value="F:FAD binding"/>
    <property type="evidence" value="ECO:0007669"/>
    <property type="project" value="InterPro"/>
</dbReference>
<dbReference type="GO" id="GO:0016491">
    <property type="term" value="F:oxidoreductase activity"/>
    <property type="evidence" value="ECO:0007669"/>
    <property type="project" value="InterPro"/>
</dbReference>
<dbReference type="InterPro" id="IPR016167">
    <property type="entry name" value="FAD-bd_PCMH_sub1"/>
</dbReference>
<evidence type="ECO:0000256" key="1">
    <source>
        <dbReference type="ARBA" id="ARBA00001974"/>
    </source>
</evidence>
<feature type="domain" description="FAD-binding PCMH-type" evidence="8">
    <location>
        <begin position="76"/>
        <end position="251"/>
    </location>
</feature>